<protein>
    <submittedName>
        <fullName evidence="1">Predicted protein</fullName>
    </submittedName>
</protein>
<evidence type="ECO:0000313" key="1">
    <source>
        <dbReference type="EMBL" id="BAK00539.1"/>
    </source>
</evidence>
<reference evidence="1" key="1">
    <citation type="journal article" date="2011" name="Plant Physiol.">
        <title>Comprehensive sequence analysis of 24,783 barley full-length cDNAs derived from 12 clone libraries.</title>
        <authorList>
            <person name="Matsumoto T."/>
            <person name="Tanaka T."/>
            <person name="Sakai H."/>
            <person name="Amano N."/>
            <person name="Kanamori H."/>
            <person name="Kurita K."/>
            <person name="Kikuta A."/>
            <person name="Kamiya K."/>
            <person name="Yamamoto M."/>
            <person name="Ikawa H."/>
            <person name="Fujii N."/>
            <person name="Hori K."/>
            <person name="Itoh T."/>
            <person name="Sato K."/>
        </authorList>
    </citation>
    <scope>NUCLEOTIDE SEQUENCE</scope>
</reference>
<dbReference type="AlphaFoldDB" id="F2DZL7"/>
<dbReference type="EMBL" id="AK369337">
    <property type="protein sequence ID" value="BAK00539.1"/>
    <property type="molecule type" value="mRNA"/>
</dbReference>
<sequence>MLSSAYVNLAISGPATGRVHVLSGSSTHCLSSRANSSFTSCALSCASISSPTTCYPGGCPGLLQASVQVLHCEVFNDMEAWRCFIQRLLSAAGIAVKHIRVGCSVYANSDDIHSDDNGRLN</sequence>
<name>F2DZL7_HORVV</name>
<accession>F2DZL7</accession>
<proteinExistence type="evidence at transcript level"/>
<organism evidence="1">
    <name type="scientific">Hordeum vulgare subsp. vulgare</name>
    <name type="common">Domesticated barley</name>
    <dbReference type="NCBI Taxonomy" id="112509"/>
    <lineage>
        <taxon>Eukaryota</taxon>
        <taxon>Viridiplantae</taxon>
        <taxon>Streptophyta</taxon>
        <taxon>Embryophyta</taxon>
        <taxon>Tracheophyta</taxon>
        <taxon>Spermatophyta</taxon>
        <taxon>Magnoliopsida</taxon>
        <taxon>Liliopsida</taxon>
        <taxon>Poales</taxon>
        <taxon>Poaceae</taxon>
        <taxon>BOP clade</taxon>
        <taxon>Pooideae</taxon>
        <taxon>Triticodae</taxon>
        <taxon>Triticeae</taxon>
        <taxon>Hordeinae</taxon>
        <taxon>Hordeum</taxon>
    </lineage>
</organism>